<reference evidence="3 4" key="1">
    <citation type="journal article" date="2019" name="Int. J. Syst. Evol. Microbiol.">
        <title>The Global Catalogue of Microorganisms (GCM) 10K type strain sequencing project: providing services to taxonomists for standard genome sequencing and annotation.</title>
        <authorList>
            <consortium name="The Broad Institute Genomics Platform"/>
            <consortium name="The Broad Institute Genome Sequencing Center for Infectious Disease"/>
            <person name="Wu L."/>
            <person name="Ma J."/>
        </authorList>
    </citation>
    <scope>NUCLEOTIDE SEQUENCE [LARGE SCALE GENOMIC DNA]</scope>
    <source>
        <strain evidence="3 4">JCM 3146</strain>
    </source>
</reference>
<feature type="transmembrane region" description="Helical" evidence="2">
    <location>
        <begin position="6"/>
        <end position="24"/>
    </location>
</feature>
<keyword evidence="2" id="KW-0472">Membrane</keyword>
<accession>A0ABN0WQ33</accession>
<name>A0ABN0WQ33_9ACTN</name>
<sequence length="83" mass="8536">MQEVAALFGPIHGIVWLFGVFATWRDPRRTTGIAVCAAVPGIGGLLALRALDRADAQAPNPHAPADPAGSGRHAAPSATRGRS</sequence>
<feature type="region of interest" description="Disordered" evidence="1">
    <location>
        <begin position="56"/>
        <end position="83"/>
    </location>
</feature>
<keyword evidence="2" id="KW-1133">Transmembrane helix</keyword>
<gene>
    <name evidence="3" type="ORF">GCM10010151_36910</name>
</gene>
<feature type="transmembrane region" description="Helical" evidence="2">
    <location>
        <begin position="31"/>
        <end position="51"/>
    </location>
</feature>
<evidence type="ECO:0000256" key="1">
    <source>
        <dbReference type="SAM" id="MobiDB-lite"/>
    </source>
</evidence>
<keyword evidence="2" id="KW-0812">Transmembrane</keyword>
<evidence type="ECO:0008006" key="5">
    <source>
        <dbReference type="Google" id="ProtNLM"/>
    </source>
</evidence>
<evidence type="ECO:0000256" key="2">
    <source>
        <dbReference type="SAM" id="Phobius"/>
    </source>
</evidence>
<keyword evidence="4" id="KW-1185">Reference proteome</keyword>
<proteinExistence type="predicted"/>
<comment type="caution">
    <text evidence="3">The sequence shown here is derived from an EMBL/GenBank/DDBJ whole genome shotgun (WGS) entry which is preliminary data.</text>
</comment>
<evidence type="ECO:0000313" key="3">
    <source>
        <dbReference type="EMBL" id="GAA0343868.1"/>
    </source>
</evidence>
<dbReference type="RefSeq" id="WP_252798905.1">
    <property type="nucleotide sequence ID" value="NZ_BAAABM010000029.1"/>
</dbReference>
<dbReference type="EMBL" id="BAAABM010000029">
    <property type="protein sequence ID" value="GAA0343868.1"/>
    <property type="molecule type" value="Genomic_DNA"/>
</dbReference>
<evidence type="ECO:0000313" key="4">
    <source>
        <dbReference type="Proteomes" id="UP001501822"/>
    </source>
</evidence>
<protein>
    <recommendedName>
        <fullName evidence="5">DUF3817 domain-containing protein</fullName>
    </recommendedName>
</protein>
<dbReference type="Proteomes" id="UP001501822">
    <property type="component" value="Unassembled WGS sequence"/>
</dbReference>
<organism evidence="3 4">
    <name type="scientific">Actinoallomurus spadix</name>
    <dbReference type="NCBI Taxonomy" id="79912"/>
    <lineage>
        <taxon>Bacteria</taxon>
        <taxon>Bacillati</taxon>
        <taxon>Actinomycetota</taxon>
        <taxon>Actinomycetes</taxon>
        <taxon>Streptosporangiales</taxon>
        <taxon>Thermomonosporaceae</taxon>
        <taxon>Actinoallomurus</taxon>
    </lineage>
</organism>